<keyword evidence="3" id="KW-1185">Reference proteome</keyword>
<sequence length="213" mass="23404">MRNSTDLSLEGSQPASREAIAADGLPVSAESGLTQDILVSRTSVRPKTCNQGTGRCKGGGLESPPTNKLHMSTLRAQTLSPKQKAWYGGARKDGDVGVIGHRNGKGQGWRSVFITHVRDRDETKPFSYESGEELLIGTRDSRAVDGAGVFVNRSVAKNIDSFELTTQIGRLWMRRCGLTPPLTIFVAYAPTSSYEEEACYMDPEIFYREDHTF</sequence>
<feature type="region of interest" description="Disordered" evidence="1">
    <location>
        <begin position="45"/>
        <end position="65"/>
    </location>
</feature>
<protein>
    <submittedName>
        <fullName evidence="2">Uncharacterized protein</fullName>
    </submittedName>
</protein>
<evidence type="ECO:0000313" key="3">
    <source>
        <dbReference type="Proteomes" id="UP001303046"/>
    </source>
</evidence>
<dbReference type="Proteomes" id="UP001303046">
    <property type="component" value="Unassembled WGS sequence"/>
</dbReference>
<organism evidence="2 3">
    <name type="scientific">Necator americanus</name>
    <name type="common">Human hookworm</name>
    <dbReference type="NCBI Taxonomy" id="51031"/>
    <lineage>
        <taxon>Eukaryota</taxon>
        <taxon>Metazoa</taxon>
        <taxon>Ecdysozoa</taxon>
        <taxon>Nematoda</taxon>
        <taxon>Chromadorea</taxon>
        <taxon>Rhabditida</taxon>
        <taxon>Rhabditina</taxon>
        <taxon>Rhabditomorpha</taxon>
        <taxon>Strongyloidea</taxon>
        <taxon>Ancylostomatidae</taxon>
        <taxon>Bunostominae</taxon>
        <taxon>Necator</taxon>
    </lineage>
</organism>
<evidence type="ECO:0000313" key="2">
    <source>
        <dbReference type="EMBL" id="KAK6765309.1"/>
    </source>
</evidence>
<name>A0ABR1ERR3_NECAM</name>
<proteinExistence type="predicted"/>
<accession>A0ABR1ERR3</accession>
<dbReference type="EMBL" id="JAVFWL010000006">
    <property type="protein sequence ID" value="KAK6765309.1"/>
    <property type="molecule type" value="Genomic_DNA"/>
</dbReference>
<reference evidence="2 3" key="1">
    <citation type="submission" date="2023-08" db="EMBL/GenBank/DDBJ databases">
        <title>A Necator americanus chromosomal reference genome.</title>
        <authorList>
            <person name="Ilik V."/>
            <person name="Petrzelkova K.J."/>
            <person name="Pardy F."/>
            <person name="Fuh T."/>
            <person name="Niatou-Singa F.S."/>
            <person name="Gouil Q."/>
            <person name="Baker L."/>
            <person name="Ritchie M.E."/>
            <person name="Jex A.R."/>
            <person name="Gazzola D."/>
            <person name="Li H."/>
            <person name="Toshio Fujiwara R."/>
            <person name="Zhan B."/>
            <person name="Aroian R.V."/>
            <person name="Pafco B."/>
            <person name="Schwarz E.M."/>
        </authorList>
    </citation>
    <scope>NUCLEOTIDE SEQUENCE [LARGE SCALE GENOMIC DNA]</scope>
    <source>
        <strain evidence="2 3">Aroian</strain>
        <tissue evidence="2">Whole animal</tissue>
    </source>
</reference>
<gene>
    <name evidence="2" type="primary">Necator_chrX.g25464</name>
    <name evidence="2" type="ORF">RB195_025298</name>
</gene>
<comment type="caution">
    <text evidence="2">The sequence shown here is derived from an EMBL/GenBank/DDBJ whole genome shotgun (WGS) entry which is preliminary data.</text>
</comment>
<evidence type="ECO:0000256" key="1">
    <source>
        <dbReference type="SAM" id="MobiDB-lite"/>
    </source>
</evidence>